<organism evidence="2 3">
    <name type="scientific">Lentibacillus salicampi</name>
    <dbReference type="NCBI Taxonomy" id="175306"/>
    <lineage>
        <taxon>Bacteria</taxon>
        <taxon>Bacillati</taxon>
        <taxon>Bacillota</taxon>
        <taxon>Bacilli</taxon>
        <taxon>Bacillales</taxon>
        <taxon>Bacillaceae</taxon>
        <taxon>Lentibacillus</taxon>
    </lineage>
</organism>
<keyword evidence="1" id="KW-1133">Transmembrane helix</keyword>
<dbReference type="RefSeq" id="WP_135109105.1">
    <property type="nucleotide sequence ID" value="NZ_SRHY01000004.1"/>
</dbReference>
<evidence type="ECO:0000256" key="1">
    <source>
        <dbReference type="SAM" id="Phobius"/>
    </source>
</evidence>
<dbReference type="Pfam" id="PF10710">
    <property type="entry name" value="DUF2512"/>
    <property type="match status" value="1"/>
</dbReference>
<feature type="transmembrane region" description="Helical" evidence="1">
    <location>
        <begin position="58"/>
        <end position="77"/>
    </location>
</feature>
<evidence type="ECO:0000313" key="3">
    <source>
        <dbReference type="Proteomes" id="UP000298484"/>
    </source>
</evidence>
<gene>
    <name evidence="2" type="ORF">E4U82_05680</name>
</gene>
<dbReference type="OrthoDB" id="1926204at2"/>
<dbReference type="InterPro" id="IPR019649">
    <property type="entry name" value="DUF2512"/>
</dbReference>
<feature type="transmembrane region" description="Helical" evidence="1">
    <location>
        <begin position="29"/>
        <end position="46"/>
    </location>
</feature>
<reference evidence="2 3" key="1">
    <citation type="submission" date="2019-03" db="EMBL/GenBank/DDBJ databases">
        <title>Genome sequence of Lentibacillus salicampi ATCC BAA-719.</title>
        <authorList>
            <person name="Maclea K.S."/>
            <person name="Simoes Junior M."/>
        </authorList>
    </citation>
    <scope>NUCLEOTIDE SEQUENCE [LARGE SCALE GENOMIC DNA]</scope>
    <source>
        <strain evidence="2 3">ATCC BAA-719</strain>
    </source>
</reference>
<protein>
    <submittedName>
        <fullName evidence="2">DUF2512 family protein</fullName>
    </submittedName>
</protein>
<comment type="caution">
    <text evidence="2">The sequence shown here is derived from an EMBL/GenBank/DDBJ whole genome shotgun (WGS) entry which is preliminary data.</text>
</comment>
<evidence type="ECO:0000313" key="2">
    <source>
        <dbReference type="EMBL" id="TFJ93850.1"/>
    </source>
</evidence>
<accession>A0A4Y9AFU3</accession>
<keyword evidence="3" id="KW-1185">Reference proteome</keyword>
<dbReference type="EMBL" id="SRHY01000004">
    <property type="protein sequence ID" value="TFJ93850.1"/>
    <property type="molecule type" value="Genomic_DNA"/>
</dbReference>
<dbReference type="Proteomes" id="UP000298484">
    <property type="component" value="Unassembled WGS sequence"/>
</dbReference>
<sequence>MAGLIVKLFVCPIALYVASWIFPNVDFGYWYQPIILGVVLAFVGYYMERAMLREETNWLSVGMDFIVTTLIVYFGALLFADTAVTFLGAILTGALVAVTEIFQHNWLLDNDRVDKEEVARD</sequence>
<dbReference type="AlphaFoldDB" id="A0A4Y9AFU3"/>
<proteinExistence type="predicted"/>
<feature type="transmembrane region" description="Helical" evidence="1">
    <location>
        <begin position="83"/>
        <end position="102"/>
    </location>
</feature>
<keyword evidence="1" id="KW-0472">Membrane</keyword>
<keyword evidence="1" id="KW-0812">Transmembrane</keyword>
<name>A0A4Y9AFU3_9BACI</name>